<dbReference type="Pfam" id="PF03472">
    <property type="entry name" value="Autoind_bind"/>
    <property type="match status" value="1"/>
</dbReference>
<dbReference type="Gene3D" id="3.30.450.80">
    <property type="entry name" value="Transcription factor LuxR-like, autoinducer-binding domain"/>
    <property type="match status" value="1"/>
</dbReference>
<dbReference type="Pfam" id="PF00196">
    <property type="entry name" value="GerE"/>
    <property type="match status" value="1"/>
</dbReference>
<dbReference type="InterPro" id="IPR016032">
    <property type="entry name" value="Sig_transdc_resp-reg_C-effctor"/>
</dbReference>
<evidence type="ECO:0000259" key="4">
    <source>
        <dbReference type="PROSITE" id="PS50043"/>
    </source>
</evidence>
<keyword evidence="2" id="KW-0238">DNA-binding</keyword>
<dbReference type="KEGG" id="smt:Smal_1575"/>
<dbReference type="InterPro" id="IPR019941">
    <property type="entry name" value="Tscrpt_reg_LuxR_HchA-assoc"/>
</dbReference>
<dbReference type="AlphaFoldDB" id="B4SS41"/>
<organism evidence="5 6">
    <name type="scientific">Stenotrophomonas maltophilia (strain R551-3)</name>
    <dbReference type="NCBI Taxonomy" id="391008"/>
    <lineage>
        <taxon>Bacteria</taxon>
        <taxon>Pseudomonadati</taxon>
        <taxon>Pseudomonadota</taxon>
        <taxon>Gammaproteobacteria</taxon>
        <taxon>Lysobacterales</taxon>
        <taxon>Lysobacteraceae</taxon>
        <taxon>Stenotrophomonas</taxon>
        <taxon>Stenotrophomonas maltophilia group</taxon>
    </lineage>
</organism>
<dbReference type="NCBIfam" id="TIGR03541">
    <property type="entry name" value="reg_near_HchA"/>
    <property type="match status" value="1"/>
</dbReference>
<evidence type="ECO:0000256" key="1">
    <source>
        <dbReference type="ARBA" id="ARBA00023015"/>
    </source>
</evidence>
<proteinExistence type="predicted"/>
<dbReference type="SUPFAM" id="SSF75516">
    <property type="entry name" value="Pheromone-binding domain of LuxR-like quorum-sensing transcription factors"/>
    <property type="match status" value="1"/>
</dbReference>
<dbReference type="EMBL" id="CP001111">
    <property type="protein sequence ID" value="ACF51280.1"/>
    <property type="molecule type" value="Genomic_DNA"/>
</dbReference>
<sequence length="234" mass="25233">MAELVQALLGLERADSLTEVGAILRSVAAPLGYDRVLVFATGTGLERDAQRVYWIEGDWLGDGSDTDLARYLHACPVNRHVLDSDAPFFWSKRQGARGERYQVVKQPRGDGLHGLQVPVFGTTGLEGAISFAGAAVDASARARLLLEAVATAAFRTARRLAEAPAELPVGALSAREREVLRWVAAGRRQAEIAATLGLSARTVENHLRRARQRLGVATTAQAVRAASRRGEIED</sequence>
<dbReference type="SUPFAM" id="SSF46894">
    <property type="entry name" value="C-terminal effector domain of the bipartite response regulators"/>
    <property type="match status" value="1"/>
</dbReference>
<feature type="domain" description="HTH luxR-type" evidence="4">
    <location>
        <begin position="165"/>
        <end position="230"/>
    </location>
</feature>
<dbReference type="PANTHER" id="PTHR44688:SF16">
    <property type="entry name" value="DNA-BINDING TRANSCRIPTIONAL ACTIVATOR DEVR_DOSR"/>
    <property type="match status" value="1"/>
</dbReference>
<dbReference type="PANTHER" id="PTHR44688">
    <property type="entry name" value="DNA-BINDING TRANSCRIPTIONAL ACTIVATOR DEVR_DOSR"/>
    <property type="match status" value="1"/>
</dbReference>
<gene>
    <name evidence="5" type="ordered locus">Smal_1575</name>
</gene>
<dbReference type="InterPro" id="IPR036693">
    <property type="entry name" value="TF_LuxR_autoind-bd_dom_sf"/>
</dbReference>
<keyword evidence="1" id="KW-0805">Transcription regulation</keyword>
<name>B4SS41_STRM5</name>
<dbReference type="PROSITE" id="PS50043">
    <property type="entry name" value="HTH_LUXR_2"/>
    <property type="match status" value="1"/>
</dbReference>
<dbReference type="Proteomes" id="UP000001867">
    <property type="component" value="Chromosome"/>
</dbReference>
<evidence type="ECO:0000256" key="3">
    <source>
        <dbReference type="ARBA" id="ARBA00023163"/>
    </source>
</evidence>
<dbReference type="InterPro" id="IPR000792">
    <property type="entry name" value="Tscrpt_reg_LuxR_C"/>
</dbReference>
<evidence type="ECO:0000313" key="6">
    <source>
        <dbReference type="Proteomes" id="UP000001867"/>
    </source>
</evidence>
<dbReference type="InterPro" id="IPR005143">
    <property type="entry name" value="TF_LuxR_autoind-bd_dom"/>
</dbReference>
<dbReference type="CDD" id="cd06170">
    <property type="entry name" value="LuxR_C_like"/>
    <property type="match status" value="1"/>
</dbReference>
<dbReference type="STRING" id="391008.Smal_1575"/>
<evidence type="ECO:0000313" key="5">
    <source>
        <dbReference type="EMBL" id="ACF51280.1"/>
    </source>
</evidence>
<protein>
    <submittedName>
        <fullName evidence="5">Transcriptional regulator, LuxR family</fullName>
    </submittedName>
</protein>
<dbReference type="SMART" id="SM00421">
    <property type="entry name" value="HTH_LUXR"/>
    <property type="match status" value="1"/>
</dbReference>
<dbReference type="RefSeq" id="WP_012510735.1">
    <property type="nucleotide sequence ID" value="NC_011071.1"/>
</dbReference>
<keyword evidence="3" id="KW-0804">Transcription</keyword>
<dbReference type="HOGENOM" id="CLU_072786_4_1_6"/>
<dbReference type="InterPro" id="IPR036388">
    <property type="entry name" value="WH-like_DNA-bd_sf"/>
</dbReference>
<dbReference type="Gene3D" id="1.10.10.10">
    <property type="entry name" value="Winged helix-like DNA-binding domain superfamily/Winged helix DNA-binding domain"/>
    <property type="match status" value="1"/>
</dbReference>
<reference evidence="5 6" key="1">
    <citation type="submission" date="2008-06" db="EMBL/GenBank/DDBJ databases">
        <title>Complete sequence of Stenotrophomonas maltophilia R551-3.</title>
        <authorList>
            <consortium name="US DOE Joint Genome Institute"/>
            <person name="Lucas S."/>
            <person name="Copeland A."/>
            <person name="Lapidus A."/>
            <person name="Glavina del Rio T."/>
            <person name="Dalin E."/>
            <person name="Tice H."/>
            <person name="Pitluck S."/>
            <person name="Chain P."/>
            <person name="Malfatti S."/>
            <person name="Shin M."/>
            <person name="Vergez L."/>
            <person name="Lang D."/>
            <person name="Schmutz J."/>
            <person name="Larimer F."/>
            <person name="Land M."/>
            <person name="Hauser L."/>
            <person name="Kyrpides N."/>
            <person name="Mikhailova N."/>
            <person name="Taghavi S."/>
            <person name="Monchy S."/>
            <person name="Newman L."/>
            <person name="Vangronsveld J."/>
            <person name="van der Lelie D."/>
            <person name="Richardson P."/>
        </authorList>
    </citation>
    <scope>NUCLEOTIDE SEQUENCE [LARGE SCALE GENOMIC DNA]</scope>
    <source>
        <strain evidence="5 6">R551-3</strain>
    </source>
</reference>
<accession>B4SS41</accession>
<dbReference type="GO" id="GO:0003677">
    <property type="term" value="F:DNA binding"/>
    <property type="evidence" value="ECO:0007669"/>
    <property type="project" value="UniProtKB-KW"/>
</dbReference>
<dbReference type="GO" id="GO:0006355">
    <property type="term" value="P:regulation of DNA-templated transcription"/>
    <property type="evidence" value="ECO:0007669"/>
    <property type="project" value="InterPro"/>
</dbReference>
<dbReference type="OrthoDB" id="9774661at2"/>
<dbReference type="PRINTS" id="PR00038">
    <property type="entry name" value="HTHLUXR"/>
</dbReference>
<dbReference type="eggNOG" id="COG2197">
    <property type="taxonomic scope" value="Bacteria"/>
</dbReference>
<evidence type="ECO:0000256" key="2">
    <source>
        <dbReference type="ARBA" id="ARBA00023125"/>
    </source>
</evidence>